<feature type="domain" description="HAMP" evidence="15">
    <location>
        <begin position="216"/>
        <end position="268"/>
    </location>
</feature>
<dbReference type="PROSITE" id="PS50885">
    <property type="entry name" value="HAMP"/>
    <property type="match status" value="2"/>
</dbReference>
<comment type="similarity">
    <text evidence="7">Belongs to the methyl-accepting chemotaxis (MCP) protein family.</text>
</comment>
<dbReference type="Pfam" id="PF08448">
    <property type="entry name" value="PAS_4"/>
    <property type="match status" value="2"/>
</dbReference>
<dbReference type="InterPro" id="IPR035965">
    <property type="entry name" value="PAS-like_dom_sf"/>
</dbReference>
<dbReference type="PROSITE" id="PS50111">
    <property type="entry name" value="CHEMOTAXIS_TRANSDUC_2"/>
    <property type="match status" value="1"/>
</dbReference>
<feature type="coiled-coil region" evidence="9">
    <location>
        <begin position="986"/>
        <end position="1024"/>
    </location>
</feature>
<proteinExistence type="inferred from homology"/>
<dbReference type="GO" id="GO:0005886">
    <property type="term" value="C:plasma membrane"/>
    <property type="evidence" value="ECO:0007669"/>
    <property type="project" value="UniProtKB-SubCell"/>
</dbReference>
<feature type="transmembrane region" description="Helical" evidence="11">
    <location>
        <begin position="196"/>
        <end position="214"/>
    </location>
</feature>
<evidence type="ECO:0000259" key="13">
    <source>
        <dbReference type="PROSITE" id="PS50112"/>
    </source>
</evidence>
<evidence type="ECO:0000256" key="7">
    <source>
        <dbReference type="ARBA" id="ARBA00029447"/>
    </source>
</evidence>
<protein>
    <submittedName>
        <fullName evidence="16">Methyl-accepting chemotaxis sensor/transducer protein</fullName>
    </submittedName>
</protein>
<dbReference type="InterPro" id="IPR051310">
    <property type="entry name" value="MCP_chemotaxis"/>
</dbReference>
<dbReference type="FunFam" id="1.10.287.950:FF:000001">
    <property type="entry name" value="Methyl-accepting chemotaxis sensory transducer"/>
    <property type="match status" value="1"/>
</dbReference>
<accession>A0A6S6LX52</accession>
<dbReference type="InterPro" id="IPR000014">
    <property type="entry name" value="PAS"/>
</dbReference>
<dbReference type="GO" id="GO:0006935">
    <property type="term" value="P:chemotaxis"/>
    <property type="evidence" value="ECO:0007669"/>
    <property type="project" value="UniProtKB-KW"/>
</dbReference>
<keyword evidence="9" id="KW-0175">Coiled coil</keyword>
<evidence type="ECO:0000256" key="1">
    <source>
        <dbReference type="ARBA" id="ARBA00004651"/>
    </source>
</evidence>
<evidence type="ECO:0000313" key="17">
    <source>
        <dbReference type="Proteomes" id="UP000515472"/>
    </source>
</evidence>
<comment type="subcellular location">
    <subcellularLocation>
        <location evidence="1">Cell membrane</location>
        <topology evidence="1">Multi-pass membrane protein</topology>
    </subcellularLocation>
</comment>
<dbReference type="Pfam" id="PF00672">
    <property type="entry name" value="HAMP"/>
    <property type="match status" value="2"/>
</dbReference>
<evidence type="ECO:0000259" key="14">
    <source>
        <dbReference type="PROSITE" id="PS50113"/>
    </source>
</evidence>
<dbReference type="SMART" id="SM00304">
    <property type="entry name" value="HAMP"/>
    <property type="match status" value="3"/>
</dbReference>
<dbReference type="SMART" id="SM00283">
    <property type="entry name" value="MA"/>
    <property type="match status" value="1"/>
</dbReference>
<dbReference type="InterPro" id="IPR004089">
    <property type="entry name" value="MCPsignal_dom"/>
</dbReference>
<evidence type="ECO:0000256" key="11">
    <source>
        <dbReference type="SAM" id="Phobius"/>
    </source>
</evidence>
<dbReference type="SMART" id="SM01049">
    <property type="entry name" value="Cache_2"/>
    <property type="match status" value="1"/>
</dbReference>
<dbReference type="Pfam" id="PF17200">
    <property type="entry name" value="sCache_2"/>
    <property type="match status" value="1"/>
</dbReference>
<dbReference type="EMBL" id="AP023213">
    <property type="protein sequence ID" value="BCG46627.1"/>
    <property type="molecule type" value="Genomic_DNA"/>
</dbReference>
<dbReference type="Gene3D" id="1.20.120.1530">
    <property type="match status" value="2"/>
</dbReference>
<evidence type="ECO:0000256" key="10">
    <source>
        <dbReference type="SAM" id="MobiDB-lite"/>
    </source>
</evidence>
<dbReference type="GO" id="GO:0007165">
    <property type="term" value="P:signal transduction"/>
    <property type="evidence" value="ECO:0007669"/>
    <property type="project" value="UniProtKB-KW"/>
</dbReference>
<keyword evidence="4 11" id="KW-0812">Transmembrane</keyword>
<dbReference type="CDD" id="cd06225">
    <property type="entry name" value="HAMP"/>
    <property type="match status" value="2"/>
</dbReference>
<keyword evidence="8" id="KW-0807">Transducer</keyword>
<keyword evidence="3" id="KW-0145">Chemotaxis</keyword>
<dbReference type="PROSITE" id="PS50112">
    <property type="entry name" value="PAS"/>
    <property type="match status" value="1"/>
</dbReference>
<keyword evidence="5 11" id="KW-1133">Transmembrane helix</keyword>
<dbReference type="InterPro" id="IPR013656">
    <property type="entry name" value="PAS_4"/>
</dbReference>
<reference evidence="16 17" key="1">
    <citation type="submission" date="2020-06" db="EMBL/GenBank/DDBJ databases">
        <title>Interaction of electrochemicaly active bacteria, Geobacter bremensis R4 on different carbon anode.</title>
        <authorList>
            <person name="Meng L."/>
            <person name="Yoshida N."/>
        </authorList>
    </citation>
    <scope>NUCLEOTIDE SEQUENCE [LARGE SCALE GENOMIC DNA]</scope>
    <source>
        <strain evidence="16 17">R4</strain>
    </source>
</reference>
<dbReference type="Gene3D" id="6.10.340.10">
    <property type="match status" value="1"/>
</dbReference>
<dbReference type="CDD" id="cd00130">
    <property type="entry name" value="PAS"/>
    <property type="match status" value="2"/>
</dbReference>
<dbReference type="InterPro" id="IPR003660">
    <property type="entry name" value="HAMP_dom"/>
</dbReference>
<dbReference type="GO" id="GO:0004888">
    <property type="term" value="F:transmembrane signaling receptor activity"/>
    <property type="evidence" value="ECO:0007669"/>
    <property type="project" value="TreeGrafter"/>
</dbReference>
<evidence type="ECO:0000313" key="16">
    <source>
        <dbReference type="EMBL" id="BCG46627.1"/>
    </source>
</evidence>
<dbReference type="PROSITE" id="PS50113">
    <property type="entry name" value="PAC"/>
    <property type="match status" value="1"/>
</dbReference>
<gene>
    <name evidence="16" type="ORF">GEOBRER4_n1436</name>
</gene>
<feature type="compositionally biased region" description="Acidic residues" evidence="10">
    <location>
        <begin position="1079"/>
        <end position="1089"/>
    </location>
</feature>
<dbReference type="Gene3D" id="1.10.287.950">
    <property type="entry name" value="Methyl-accepting chemotaxis protein"/>
    <property type="match status" value="1"/>
</dbReference>
<dbReference type="SUPFAM" id="SSF55785">
    <property type="entry name" value="PYP-like sensor domain (PAS domain)"/>
    <property type="match status" value="2"/>
</dbReference>
<evidence type="ECO:0000256" key="3">
    <source>
        <dbReference type="ARBA" id="ARBA00022500"/>
    </source>
</evidence>
<evidence type="ECO:0000256" key="4">
    <source>
        <dbReference type="ARBA" id="ARBA00022692"/>
    </source>
</evidence>
<dbReference type="SUPFAM" id="SSF158472">
    <property type="entry name" value="HAMP domain-like"/>
    <property type="match status" value="1"/>
</dbReference>
<feature type="domain" description="PAC" evidence="14">
    <location>
        <begin position="640"/>
        <end position="693"/>
    </location>
</feature>
<dbReference type="InterPro" id="IPR033480">
    <property type="entry name" value="sCache_2"/>
</dbReference>
<dbReference type="SMART" id="SM00091">
    <property type="entry name" value="PAS"/>
    <property type="match status" value="2"/>
</dbReference>
<evidence type="ECO:0000256" key="9">
    <source>
        <dbReference type="SAM" id="Coils"/>
    </source>
</evidence>
<evidence type="ECO:0000256" key="8">
    <source>
        <dbReference type="PROSITE-ProRule" id="PRU00284"/>
    </source>
</evidence>
<feature type="domain" description="PAS" evidence="13">
    <location>
        <begin position="344"/>
        <end position="389"/>
    </location>
</feature>
<dbReference type="SUPFAM" id="SSF58104">
    <property type="entry name" value="Methyl-accepting chemotaxis protein (MCP) signaling domain"/>
    <property type="match status" value="1"/>
</dbReference>
<feature type="transmembrane region" description="Helical" evidence="11">
    <location>
        <begin position="15"/>
        <end position="34"/>
    </location>
</feature>
<keyword evidence="6 11" id="KW-0472">Membrane</keyword>
<feature type="compositionally biased region" description="Low complexity" evidence="10">
    <location>
        <begin position="1043"/>
        <end position="1056"/>
    </location>
</feature>
<name>A0A6S6LX52_9BACT</name>
<dbReference type="RefSeq" id="WP_185244797.1">
    <property type="nucleotide sequence ID" value="NZ_AP023213.1"/>
</dbReference>
<feature type="region of interest" description="Disordered" evidence="10">
    <location>
        <begin position="808"/>
        <end position="841"/>
    </location>
</feature>
<feature type="domain" description="HAMP" evidence="15">
    <location>
        <begin position="745"/>
        <end position="795"/>
    </location>
</feature>
<organism evidence="16 17">
    <name type="scientific">Citrifermentans bremense</name>
    <dbReference type="NCBI Taxonomy" id="60035"/>
    <lineage>
        <taxon>Bacteria</taxon>
        <taxon>Pseudomonadati</taxon>
        <taxon>Thermodesulfobacteriota</taxon>
        <taxon>Desulfuromonadia</taxon>
        <taxon>Geobacterales</taxon>
        <taxon>Geobacteraceae</taxon>
        <taxon>Citrifermentans</taxon>
    </lineage>
</organism>
<evidence type="ECO:0000259" key="15">
    <source>
        <dbReference type="PROSITE" id="PS50885"/>
    </source>
</evidence>
<dbReference type="Pfam" id="PF00015">
    <property type="entry name" value="MCPsignal"/>
    <property type="match status" value="1"/>
</dbReference>
<evidence type="ECO:0000256" key="2">
    <source>
        <dbReference type="ARBA" id="ARBA00022475"/>
    </source>
</evidence>
<evidence type="ECO:0000256" key="5">
    <source>
        <dbReference type="ARBA" id="ARBA00022989"/>
    </source>
</evidence>
<dbReference type="InterPro" id="IPR000700">
    <property type="entry name" value="PAS-assoc_C"/>
</dbReference>
<dbReference type="AlphaFoldDB" id="A0A6S6LX52"/>
<dbReference type="PANTHER" id="PTHR43531:SF11">
    <property type="entry name" value="METHYL-ACCEPTING CHEMOTAXIS PROTEIN 3"/>
    <property type="match status" value="1"/>
</dbReference>
<dbReference type="PANTHER" id="PTHR43531">
    <property type="entry name" value="PROTEIN ICFG"/>
    <property type="match status" value="1"/>
</dbReference>
<sequence>MRIKKFKDWKIGTKVMSISAVMIVMITAINFLYFMPVLEKEILHEREATLKSVVDLPYELIAEYDQRAQKGEFTLEEAQKRAKDRIRAMRYDQKEYFWITTLDAVMVMHPIKPELEGKDQTGYKDAEGKAIFVEMANAAKAQGSGMVHYFWPKPGETAATEKDSYVKLYKPWGWVVGSGLYMDDVHAVIDAMRWKLAAMTLIFALVAIGFGSLVSSRISKNIAKVIDAADALALGDVKVEIKAESEDETGMLAAAFGKMIGNVAEAAKAAEKIANGDLDFELTAKSDQDVLSKNLNITIGAVKAMARDADMLAKAAVDGKLSLRADASQHHGEYKKIIDGFNGTINRLVGLLDNMPAPAMIIDTDFTVLYMNEIAAKVGGKTPSQVVGQKCHDHFQTSDCKTGNCACGKAMQSGTVANSETDAHPAPGVDLEIAYSGTPLRDEAGRIVGAFEVVSDQTAIRNAARLAKKIAEYQDCETNKLVHALEKLAKGEIDFEIRTETGDEDTRKTRETFESLAGAVNTCVEVLKTLNADAGSLVEAAKEGRITARADAGKHQGAYREIVQGMNDSMATMVGFLDNIPSPAMIIDSDFNVLYMNALGAKVGSKTQAQVLGTKCYDHFCTSDCKTANCACAQAITGGREATRETDAHPGGLDLDISYTGVPIKDAAGKVVGVLEVVTDLTSIKQAARQAQKISDYQNNETRKLVEGLDKVAKGDVTVTLETEPADADTHEAKRTFDTIAAAVNSSVEATRHIAEAAKQIARGDLTVEIKERSPEDELMIALKAMVLKLSEVVSEVKGAADNVAAGSQELSSSSEQMSQGASEQAAAAEEVSSSMEEMSSNIRQNADNALQTEKIASKSAKDAEEGGKAVEHTVNAMKEIAGKISIIEEIARQTNLLALNAAIEAARAGEHGKGFAVVASEVRKLAERSQKAAAEISGLSSSSVEIAERAGQMLNQMVPDIKKTAELVMEISAACREQDTGAEQINKAIQQLDHVIQQNASASEEMSSTAEELSSQAEQLQDSIGFFRVAGVEASAKKQLVKPARPAAVKPAGKKLSQAGNPPADMRSKTAVGMSLDLDQDDSGFERF</sequence>
<keyword evidence="17" id="KW-1185">Reference proteome</keyword>
<keyword evidence="2" id="KW-1003">Cell membrane</keyword>
<dbReference type="Gene3D" id="3.30.450.20">
    <property type="entry name" value="PAS domain"/>
    <property type="match status" value="2"/>
</dbReference>
<dbReference type="KEGG" id="gbn:GEOBRER4_13770"/>
<dbReference type="Proteomes" id="UP000515472">
    <property type="component" value="Chromosome"/>
</dbReference>
<feature type="domain" description="Methyl-accepting transducer" evidence="12">
    <location>
        <begin position="800"/>
        <end position="1015"/>
    </location>
</feature>
<evidence type="ECO:0000259" key="12">
    <source>
        <dbReference type="PROSITE" id="PS50111"/>
    </source>
</evidence>
<feature type="region of interest" description="Disordered" evidence="10">
    <location>
        <begin position="1043"/>
        <end position="1089"/>
    </location>
</feature>
<evidence type="ECO:0000256" key="6">
    <source>
        <dbReference type="ARBA" id="ARBA00023136"/>
    </source>
</evidence>